<dbReference type="EMBL" id="BK015652">
    <property type="protein sequence ID" value="DAE18160.1"/>
    <property type="molecule type" value="Genomic_DNA"/>
</dbReference>
<dbReference type="PANTHER" id="PTHR42646">
    <property type="entry name" value="FLAP ENDONUCLEASE XNI"/>
    <property type="match status" value="1"/>
</dbReference>
<dbReference type="PANTHER" id="PTHR42646:SF2">
    <property type="entry name" value="5'-3' EXONUCLEASE FAMILY PROTEIN"/>
    <property type="match status" value="1"/>
</dbReference>
<dbReference type="GO" id="GO:0017108">
    <property type="term" value="F:5'-flap endonuclease activity"/>
    <property type="evidence" value="ECO:0007669"/>
    <property type="project" value="InterPro"/>
</dbReference>
<evidence type="ECO:0000256" key="2">
    <source>
        <dbReference type="ARBA" id="ARBA00022801"/>
    </source>
</evidence>
<dbReference type="InterPro" id="IPR020046">
    <property type="entry name" value="5-3_exonucl_a-hlix_arch_N"/>
</dbReference>
<dbReference type="InterPro" id="IPR029060">
    <property type="entry name" value="PIN-like_dom_sf"/>
</dbReference>
<dbReference type="InterPro" id="IPR038969">
    <property type="entry name" value="FEN"/>
</dbReference>
<dbReference type="SMART" id="SM00475">
    <property type="entry name" value="53EXOc"/>
    <property type="match status" value="1"/>
</dbReference>
<dbReference type="Gene3D" id="3.40.50.1010">
    <property type="entry name" value="5'-nuclease"/>
    <property type="match status" value="1"/>
</dbReference>
<accession>A0A8S5QGG3</accession>
<dbReference type="GO" id="GO:0008409">
    <property type="term" value="F:5'-3' exonuclease activity"/>
    <property type="evidence" value="ECO:0007669"/>
    <property type="project" value="InterPro"/>
</dbReference>
<dbReference type="GO" id="GO:0003677">
    <property type="term" value="F:DNA binding"/>
    <property type="evidence" value="ECO:0007669"/>
    <property type="project" value="InterPro"/>
</dbReference>
<proteinExistence type="predicted"/>
<dbReference type="SUPFAM" id="SSF88723">
    <property type="entry name" value="PIN domain-like"/>
    <property type="match status" value="1"/>
</dbReference>
<keyword evidence="1" id="KW-0540">Nuclease</keyword>
<dbReference type="InterPro" id="IPR002421">
    <property type="entry name" value="5-3_exonuclease"/>
</dbReference>
<dbReference type="Pfam" id="PF02739">
    <property type="entry name" value="5_3_exonuc_N"/>
    <property type="match status" value="1"/>
</dbReference>
<keyword evidence="4" id="KW-0269">Exonuclease</keyword>
<organism evidence="4">
    <name type="scientific">Myoviridae sp. ctdNl2</name>
    <dbReference type="NCBI Taxonomy" id="2825140"/>
    <lineage>
        <taxon>Viruses</taxon>
        <taxon>Duplodnaviria</taxon>
        <taxon>Heunggongvirae</taxon>
        <taxon>Uroviricota</taxon>
        <taxon>Caudoviricetes</taxon>
    </lineage>
</organism>
<evidence type="ECO:0000256" key="1">
    <source>
        <dbReference type="ARBA" id="ARBA00022722"/>
    </source>
</evidence>
<dbReference type="GO" id="GO:0033567">
    <property type="term" value="P:DNA replication, Okazaki fragment processing"/>
    <property type="evidence" value="ECO:0007669"/>
    <property type="project" value="InterPro"/>
</dbReference>
<reference evidence="4" key="1">
    <citation type="journal article" date="2021" name="Proc. Natl. Acad. Sci. U.S.A.">
        <title>A Catalog of Tens of Thousands of Viruses from Human Metagenomes Reveals Hidden Associations with Chronic Diseases.</title>
        <authorList>
            <person name="Tisza M.J."/>
            <person name="Buck C.B."/>
        </authorList>
    </citation>
    <scope>NUCLEOTIDE SEQUENCE</scope>
    <source>
        <strain evidence="4">CtdNl2</strain>
    </source>
</reference>
<protein>
    <submittedName>
        <fullName evidence="4">5'-3' exonuclease</fullName>
    </submittedName>
</protein>
<feature type="domain" description="5'-3' exonuclease" evidence="3">
    <location>
        <begin position="14"/>
        <end position="289"/>
    </location>
</feature>
<sequence length="339" mass="39201">MNHSTKECLYHIINRQDEILIIDVSNYLYRYVWAYRDLSIDINGSNVQIGHIYGFLRFVTSLYRTFNNPSIILALDGCDLSRREINSNYKSNREKSSDVKSLIKSTTDDILSMLKLLPSVYSCYDSSFEADDCIGSIANSVSSLCCKNKINKNVYIMSNDKDMYQLVRDNAYAKVNIIRKLVSGRCWRDKSEIVNEEVVRDTFNGVSPTDLVKFRSIVGDSSDNLKGYYRFLKSKASDIATNFEYSLQDNRLVQKDGSLVCKDILEKYLPIINSNFHIFESNYKIMKIKDFDYEISPISSNCSCEDINNSLSLIKLYRLNEFFNFCKFISPYRDIIVNS</sequence>
<evidence type="ECO:0000259" key="3">
    <source>
        <dbReference type="SMART" id="SM00475"/>
    </source>
</evidence>
<evidence type="ECO:0000313" key="4">
    <source>
        <dbReference type="EMBL" id="DAE18160.1"/>
    </source>
</evidence>
<keyword evidence="2" id="KW-0378">Hydrolase</keyword>
<name>A0A8S5QGG3_9CAUD</name>